<accession>A0A5P8VTD4</accession>
<dbReference type="EMBL" id="CP045226">
    <property type="protein sequence ID" value="QFS43640.1"/>
    <property type="molecule type" value="Genomic_DNA"/>
</dbReference>
<keyword evidence="2" id="KW-1185">Reference proteome</keyword>
<dbReference type="AlphaFoldDB" id="A0A5P8VTD4"/>
<reference evidence="1 2" key="1">
    <citation type="submission" date="2019-10" db="EMBL/GenBank/DDBJ databases">
        <title>Genomic and transcriptomic insights into the perfect genentic adaptation of a filamentous nitrogen-fixing cyanobacterium to rice fields.</title>
        <authorList>
            <person name="Chen Z."/>
        </authorList>
    </citation>
    <scope>NUCLEOTIDE SEQUENCE [LARGE SCALE GENOMIC DNA]</scope>
    <source>
        <strain evidence="1">CCNUC1</strain>
    </source>
</reference>
<evidence type="ECO:0000313" key="2">
    <source>
        <dbReference type="Proteomes" id="UP000326678"/>
    </source>
</evidence>
<name>A0A5P8VTD4_9NOSO</name>
<organism evidence="1 2">
    <name type="scientific">Nostoc sphaeroides CCNUC1</name>
    <dbReference type="NCBI Taxonomy" id="2653204"/>
    <lineage>
        <taxon>Bacteria</taxon>
        <taxon>Bacillati</taxon>
        <taxon>Cyanobacteriota</taxon>
        <taxon>Cyanophyceae</taxon>
        <taxon>Nostocales</taxon>
        <taxon>Nostocaceae</taxon>
        <taxon>Nostoc</taxon>
    </lineage>
</organism>
<evidence type="ECO:0000313" key="1">
    <source>
        <dbReference type="EMBL" id="QFS43640.1"/>
    </source>
</evidence>
<dbReference type="Proteomes" id="UP000326678">
    <property type="component" value="Chromosome Gxm1"/>
</dbReference>
<protein>
    <submittedName>
        <fullName evidence="1">Uncharacterized protein</fullName>
    </submittedName>
</protein>
<sequence>MRQNESVNFWRAVVIYPQRSLDPDDQLPYQLLLNSSQVQRIYLDELDTGENSLQVAIVKLIIEREETAVDRFLNSKFKIQNSVRKNKNNFELINSGYKPPLIFKISGLQSVVGFKPPLIAILN</sequence>
<dbReference type="InterPro" id="IPR022573">
    <property type="entry name" value="DUF2887"/>
</dbReference>
<gene>
    <name evidence="1" type="ORF">GXM_01113</name>
</gene>
<proteinExistence type="predicted"/>
<dbReference type="KEGG" id="nsh:GXM_01113"/>
<dbReference type="Pfam" id="PF11103">
    <property type="entry name" value="DUF2887"/>
    <property type="match status" value="1"/>
</dbReference>